<reference evidence="3 4" key="1">
    <citation type="journal article" date="2013" name="BMC Genomics">
        <title>The genome and transcriptome of the pine saprophyte Ophiostoma piceae, and a comparison with the bark beetle-associated pine pathogen Grosmannia clavigera.</title>
        <authorList>
            <person name="Haridas S."/>
            <person name="Wang Y."/>
            <person name="Lim L."/>
            <person name="Massoumi Alamouti S."/>
            <person name="Jackman S."/>
            <person name="Docking R."/>
            <person name="Robertson G."/>
            <person name="Birol I."/>
            <person name="Bohlmann J."/>
            <person name="Breuil C."/>
        </authorList>
    </citation>
    <scope>NUCLEOTIDE SEQUENCE [LARGE SCALE GENOMIC DNA]</scope>
    <source>
        <strain evidence="3 4">UAMH 11346</strain>
    </source>
</reference>
<dbReference type="AlphaFoldDB" id="S3CAJ6"/>
<evidence type="ECO:0000313" key="3">
    <source>
        <dbReference type="EMBL" id="EPE08946.1"/>
    </source>
</evidence>
<proteinExistence type="predicted"/>
<keyword evidence="2" id="KW-1133">Transmembrane helix</keyword>
<feature type="region of interest" description="Disordered" evidence="1">
    <location>
        <begin position="69"/>
        <end position="121"/>
    </location>
</feature>
<protein>
    <submittedName>
        <fullName evidence="3">Uncharacterized protein</fullName>
    </submittedName>
</protein>
<evidence type="ECO:0000256" key="2">
    <source>
        <dbReference type="SAM" id="Phobius"/>
    </source>
</evidence>
<dbReference type="VEuPathDB" id="FungiDB:F503_04533"/>
<accession>S3CAJ6</accession>
<evidence type="ECO:0000256" key="1">
    <source>
        <dbReference type="SAM" id="MobiDB-lite"/>
    </source>
</evidence>
<name>S3CAJ6_OPHP1</name>
<evidence type="ECO:0000313" key="4">
    <source>
        <dbReference type="Proteomes" id="UP000016923"/>
    </source>
</evidence>
<sequence>MNRSSCKEISAVGNTVAAVVATAAGVATVLGFAERHGMSEWLTGRRRAHDDANRAYVAQRMATPAVGVVTTTPPLHPQPVASSSGAQAQPTTASAAAAASSAAAATPTATPTATAASLRHRRPVARVNYKC</sequence>
<gene>
    <name evidence="3" type="ORF">F503_04533</name>
</gene>
<dbReference type="Proteomes" id="UP000016923">
    <property type="component" value="Unassembled WGS sequence"/>
</dbReference>
<organism evidence="3 4">
    <name type="scientific">Ophiostoma piceae (strain UAMH 11346)</name>
    <name type="common">Sap stain fungus</name>
    <dbReference type="NCBI Taxonomy" id="1262450"/>
    <lineage>
        <taxon>Eukaryota</taxon>
        <taxon>Fungi</taxon>
        <taxon>Dikarya</taxon>
        <taxon>Ascomycota</taxon>
        <taxon>Pezizomycotina</taxon>
        <taxon>Sordariomycetes</taxon>
        <taxon>Sordariomycetidae</taxon>
        <taxon>Ophiostomatales</taxon>
        <taxon>Ophiostomataceae</taxon>
        <taxon>Ophiostoma</taxon>
    </lineage>
</organism>
<dbReference type="HOGENOM" id="CLU_1928224_0_0_1"/>
<keyword evidence="2" id="KW-0472">Membrane</keyword>
<feature type="transmembrane region" description="Helical" evidence="2">
    <location>
        <begin position="12"/>
        <end position="33"/>
    </location>
</feature>
<dbReference type="EMBL" id="KE148148">
    <property type="protein sequence ID" value="EPE08946.1"/>
    <property type="molecule type" value="Genomic_DNA"/>
</dbReference>
<keyword evidence="2" id="KW-0812">Transmembrane</keyword>
<feature type="compositionally biased region" description="Low complexity" evidence="1">
    <location>
        <begin position="81"/>
        <end position="117"/>
    </location>
</feature>
<keyword evidence="4" id="KW-1185">Reference proteome</keyword>